<dbReference type="PANTHER" id="PTHR19328:SF75">
    <property type="entry name" value="ALDOSE SUGAR DEHYDROGENASE YLII"/>
    <property type="match status" value="1"/>
</dbReference>
<dbReference type="PROSITE" id="PS51257">
    <property type="entry name" value="PROKAR_LIPOPROTEIN"/>
    <property type="match status" value="1"/>
</dbReference>
<dbReference type="InterPro" id="IPR011042">
    <property type="entry name" value="6-blade_b-propeller_TolB-like"/>
</dbReference>
<dbReference type="EMBL" id="CP011502">
    <property type="protein sequence ID" value="ALX05183.1"/>
    <property type="molecule type" value="Genomic_DNA"/>
</dbReference>
<dbReference type="Gene3D" id="2.120.10.30">
    <property type="entry name" value="TolB, C-terminal domain"/>
    <property type="match status" value="1"/>
</dbReference>
<proteinExistence type="predicted"/>
<feature type="compositionally biased region" description="Low complexity" evidence="1">
    <location>
        <begin position="27"/>
        <end position="38"/>
    </location>
</feature>
<evidence type="ECO:0000313" key="4">
    <source>
        <dbReference type="Proteomes" id="UP000067689"/>
    </source>
</evidence>
<dbReference type="SUPFAM" id="SSF50952">
    <property type="entry name" value="Soluble quinoprotein glucose dehydrogenase"/>
    <property type="match status" value="1"/>
</dbReference>
<dbReference type="PANTHER" id="PTHR19328">
    <property type="entry name" value="HEDGEHOG-INTERACTING PROTEIN"/>
    <property type="match status" value="1"/>
</dbReference>
<protein>
    <recommendedName>
        <fullName evidence="2">Glucose/Sorbosone dehydrogenase domain-containing protein</fullName>
    </recommendedName>
</protein>
<gene>
    <name evidence="3" type="ORF">AERYTH_10950</name>
</gene>
<dbReference type="PATRIC" id="fig|2041.4.peg.2290"/>
<accession>A0A0U4C2L0</accession>
<dbReference type="OrthoDB" id="9770043at2"/>
<evidence type="ECO:0000259" key="2">
    <source>
        <dbReference type="Pfam" id="PF07995"/>
    </source>
</evidence>
<dbReference type="Pfam" id="PF07995">
    <property type="entry name" value="GSDH"/>
    <property type="match status" value="1"/>
</dbReference>
<organism evidence="3 4">
    <name type="scientific">Aeromicrobium erythreum</name>
    <dbReference type="NCBI Taxonomy" id="2041"/>
    <lineage>
        <taxon>Bacteria</taxon>
        <taxon>Bacillati</taxon>
        <taxon>Actinomycetota</taxon>
        <taxon>Actinomycetes</taxon>
        <taxon>Propionibacteriales</taxon>
        <taxon>Nocardioidaceae</taxon>
        <taxon>Aeromicrobium</taxon>
    </lineage>
</organism>
<keyword evidence="4" id="KW-1185">Reference proteome</keyword>
<evidence type="ECO:0000256" key="1">
    <source>
        <dbReference type="SAM" id="MobiDB-lite"/>
    </source>
</evidence>
<feature type="region of interest" description="Disordered" evidence="1">
    <location>
        <begin position="19"/>
        <end position="42"/>
    </location>
</feature>
<sequence length="384" mass="40048">MRLLGLGLAAVLVAGCSTDPDPRQDEASPASTPATSASGNPPFEVEEVDRFETPWAMAFVPGTGDLLVTERTGTLTLRDAETGDRTEVSGVPDVVAAGQGGLGDVVVAPSFEDDQRVYLSWAEAGDGGTGAVVGRARLATGDGSAALKDLEVVWRQTPKVSGNGHFSHRIAFDPDGEHLFISSGDRQQKTPAQDTSNTLGTIVRLTLDGEPAPGNPLADEGGASAQIWSWGHRNPLGLEFADDGTLWSSEMGPEGGDELNIIEKGGNYGWPEASNGSDYGGGEIPDHTDGDGFVAPRTGWTPSISPGSLLIYTGDLFPEWKGDAFLGALSGESLVRVDLDGTTAGDDEKIVEGQRVRAVEQAPDGSIWLLEDAGSGRLLRLAPA</sequence>
<reference evidence="3 4" key="1">
    <citation type="journal article" date="1991" name="Int. J. Syst. Bacteriol.">
        <title>Description of the erythromycin-producing bacterium Arthrobacter sp. strain NRRL B-3381 as Aeromicrobium erythreum gen. nov., sp. nov.</title>
        <authorList>
            <person name="Miller E.S."/>
            <person name="Woese C.R."/>
            <person name="Brenner S."/>
        </authorList>
    </citation>
    <scope>NUCLEOTIDE SEQUENCE [LARGE SCALE GENOMIC DNA]</scope>
    <source>
        <strain evidence="3 4">AR18</strain>
    </source>
</reference>
<feature type="domain" description="Glucose/Sorbosone dehydrogenase" evidence="2">
    <location>
        <begin position="51"/>
        <end position="380"/>
    </location>
</feature>
<name>A0A0U4C2L0_9ACTN</name>
<evidence type="ECO:0000313" key="3">
    <source>
        <dbReference type="EMBL" id="ALX05183.1"/>
    </source>
</evidence>
<dbReference type="KEGG" id="aer:AERYTH_10950"/>
<dbReference type="Proteomes" id="UP000067689">
    <property type="component" value="Chromosome"/>
</dbReference>
<dbReference type="RefSeq" id="WP_067858462.1">
    <property type="nucleotide sequence ID" value="NZ_CP011502.1"/>
</dbReference>
<dbReference type="InterPro" id="IPR012938">
    <property type="entry name" value="Glc/Sorbosone_DH"/>
</dbReference>
<dbReference type="AlphaFoldDB" id="A0A0U4C2L0"/>
<dbReference type="InterPro" id="IPR011041">
    <property type="entry name" value="Quinoprot_gluc/sorb_DH_b-prop"/>
</dbReference>